<dbReference type="PANTHER" id="PTHR30313">
    <property type="entry name" value="DNA PRIMASE"/>
    <property type="match status" value="1"/>
</dbReference>
<accession>A0ABY7BKB4</accession>
<dbReference type="SMART" id="SM00400">
    <property type="entry name" value="ZnF_CHCC"/>
    <property type="match status" value="1"/>
</dbReference>
<dbReference type="InterPro" id="IPR036977">
    <property type="entry name" value="DNA_primase_Znf_CHC2"/>
</dbReference>
<keyword evidence="3" id="KW-0808">Transferase</keyword>
<dbReference type="Pfam" id="PF03796">
    <property type="entry name" value="DnaB_C"/>
    <property type="match status" value="1"/>
</dbReference>
<dbReference type="SUPFAM" id="SSF52540">
    <property type="entry name" value="P-loop containing nucleoside triphosphate hydrolases"/>
    <property type="match status" value="1"/>
</dbReference>
<evidence type="ECO:0000259" key="11">
    <source>
        <dbReference type="PROSITE" id="PS51199"/>
    </source>
</evidence>
<keyword evidence="13" id="KW-1185">Reference proteome</keyword>
<evidence type="ECO:0000256" key="4">
    <source>
        <dbReference type="ARBA" id="ARBA00022695"/>
    </source>
</evidence>
<evidence type="ECO:0000259" key="10">
    <source>
        <dbReference type="PROSITE" id="PS50880"/>
    </source>
</evidence>
<evidence type="ECO:0000256" key="9">
    <source>
        <dbReference type="ARBA" id="ARBA00023163"/>
    </source>
</evidence>
<dbReference type="PANTHER" id="PTHR30313:SF2">
    <property type="entry name" value="DNA PRIMASE"/>
    <property type="match status" value="1"/>
</dbReference>
<dbReference type="Pfam" id="PF01807">
    <property type="entry name" value="Zn_ribbon_DnaG"/>
    <property type="match status" value="1"/>
</dbReference>
<reference evidence="12" key="1">
    <citation type="submission" date="2022-12" db="EMBL/GenBank/DDBJ databases">
        <authorList>
            <person name="Bing R.G."/>
            <person name="Willard D.J."/>
            <person name="Manesh M.J.H."/>
            <person name="Laemthong T."/>
            <person name="Crosby J.R."/>
            <person name="Kelly R.M."/>
        </authorList>
    </citation>
    <scope>NUCLEOTIDE SEQUENCE</scope>
    <source>
        <strain evidence="12">DSM 8991</strain>
    </source>
</reference>
<evidence type="ECO:0000313" key="13">
    <source>
        <dbReference type="Proteomes" id="UP001164745"/>
    </source>
</evidence>
<proteinExistence type="predicted"/>
<dbReference type="EMBL" id="CP113864">
    <property type="protein sequence ID" value="WAM32516.1"/>
    <property type="molecule type" value="Genomic_DNA"/>
</dbReference>
<protein>
    <submittedName>
        <fullName evidence="12">CHC2 zinc finger domain-containing protein</fullName>
    </submittedName>
</protein>
<evidence type="ECO:0000256" key="8">
    <source>
        <dbReference type="ARBA" id="ARBA00022833"/>
    </source>
</evidence>
<dbReference type="SUPFAM" id="SSF56731">
    <property type="entry name" value="DNA primase core"/>
    <property type="match status" value="1"/>
</dbReference>
<dbReference type="InterPro" id="IPR034154">
    <property type="entry name" value="TOPRIM_DnaG/twinkle"/>
</dbReference>
<keyword evidence="2" id="KW-0639">Primosome</keyword>
<evidence type="ECO:0000256" key="7">
    <source>
        <dbReference type="ARBA" id="ARBA00022771"/>
    </source>
</evidence>
<organism evidence="12 13">
    <name type="scientific">Caldicellulosiruptor naganoensis</name>
    <dbReference type="NCBI Taxonomy" id="29324"/>
    <lineage>
        <taxon>Bacteria</taxon>
        <taxon>Bacillati</taxon>
        <taxon>Bacillota</taxon>
        <taxon>Bacillota incertae sedis</taxon>
        <taxon>Caldicellulosiruptorales</taxon>
        <taxon>Caldicellulosiruptoraceae</taxon>
        <taxon>Caldicellulosiruptor</taxon>
    </lineage>
</organism>
<dbReference type="InterPro" id="IPR050219">
    <property type="entry name" value="DnaG_primase"/>
</dbReference>
<dbReference type="RefSeq" id="WP_045164944.1">
    <property type="nucleotide sequence ID" value="NZ_CP113864.1"/>
</dbReference>
<dbReference type="Pfam" id="PF13155">
    <property type="entry name" value="Toprim_2"/>
    <property type="match status" value="1"/>
</dbReference>
<dbReference type="Gene3D" id="3.90.580.10">
    <property type="entry name" value="Zinc finger, CHC2-type domain"/>
    <property type="match status" value="1"/>
</dbReference>
<keyword evidence="1" id="KW-0240">DNA-directed RNA polymerase</keyword>
<dbReference type="InterPro" id="IPR027417">
    <property type="entry name" value="P-loop_NTPase"/>
</dbReference>
<dbReference type="InterPro" id="IPR006171">
    <property type="entry name" value="TOPRIM_dom"/>
</dbReference>
<keyword evidence="8" id="KW-0862">Zinc</keyword>
<dbReference type="InterPro" id="IPR007694">
    <property type="entry name" value="DNA_helicase_DnaB-like_C"/>
</dbReference>
<evidence type="ECO:0000313" key="12">
    <source>
        <dbReference type="EMBL" id="WAM32516.1"/>
    </source>
</evidence>
<name>A0ABY7BKB4_9FIRM</name>
<keyword evidence="6" id="KW-0479">Metal-binding</keyword>
<keyword evidence="5" id="KW-0235">DNA replication</keyword>
<keyword evidence="7" id="KW-0863">Zinc-finger</keyword>
<sequence length="609" mass="70457">MEAKDIVKAIKEKIDIVDYIGRFLFLQKEGSSYKAICPFHPDKNPSFYIKPSEQFFHCFGCGVGGDVIKFAQLYHNISFGEAIKMLAEEIGLPISDKQAENFTQDQKLSHDQIVAYVEICSQCAKLTNYFADRGISPTLIEKYKLGYDVENNAIVLPIFQDGQIISYVRRNLDDNKPRYEFPKGHKAIPFNLDILKDDLQTNVFITEGIFDALTIEAAIGQPAIALNGCENQNEFVQILNRIKPENKKFFILFDNDEAGSKAAKQLFDKMKKQYEVAICRWEGAPYKDINEFWQNSQDECIKFLKWQLKAAFYPYALINFAAQYVDFLKSDKFKAISTGFKQLDDVLNGGFVPGNLYVFGAKPSVGKTTFLLQLIDNFLQQGYECVFLSAEMPKEEILTRIFCREYGLRKANVKVPAFDFYRKLRTRTAREEEMQEYMNVVRDYTQKFAFKLHIVEEQKLDDVPYILDRLQKPILFIDYLQLLQPAKPYQSDKQRVDLIMQELFEIKNKFLLPVVAISSLNRESYDDDDIKAFKESGSIEYGTAAAFLMKRDDDKPIHDDYKGNGYTIKFNCVKNRYGSIGDDITMRFWGGIYLFEEVENSERKPSFDK</sequence>
<evidence type="ECO:0000256" key="1">
    <source>
        <dbReference type="ARBA" id="ARBA00022478"/>
    </source>
</evidence>
<feature type="domain" description="Toprim" evidence="10">
    <location>
        <begin position="201"/>
        <end position="286"/>
    </location>
</feature>
<dbReference type="Gene3D" id="3.40.50.300">
    <property type="entry name" value="P-loop containing nucleotide triphosphate hydrolases"/>
    <property type="match status" value="1"/>
</dbReference>
<dbReference type="PROSITE" id="PS50880">
    <property type="entry name" value="TOPRIM"/>
    <property type="match status" value="1"/>
</dbReference>
<dbReference type="SMART" id="SM00493">
    <property type="entry name" value="TOPRIM"/>
    <property type="match status" value="1"/>
</dbReference>
<dbReference type="PROSITE" id="PS51199">
    <property type="entry name" value="SF4_HELICASE"/>
    <property type="match status" value="1"/>
</dbReference>
<dbReference type="SUPFAM" id="SSF57783">
    <property type="entry name" value="Zinc beta-ribbon"/>
    <property type="match status" value="1"/>
</dbReference>
<dbReference type="Proteomes" id="UP001164745">
    <property type="component" value="Chromosome"/>
</dbReference>
<keyword evidence="9" id="KW-0804">Transcription</keyword>
<feature type="domain" description="SF4 helicase" evidence="11">
    <location>
        <begin position="329"/>
        <end position="602"/>
    </location>
</feature>
<dbReference type="InterPro" id="IPR002694">
    <property type="entry name" value="Znf_CHC2"/>
</dbReference>
<gene>
    <name evidence="12" type="ORF">OTJ99_001080</name>
</gene>
<keyword evidence="4" id="KW-0548">Nucleotidyltransferase</keyword>
<evidence type="ECO:0000256" key="3">
    <source>
        <dbReference type="ARBA" id="ARBA00022679"/>
    </source>
</evidence>
<evidence type="ECO:0000256" key="6">
    <source>
        <dbReference type="ARBA" id="ARBA00022723"/>
    </source>
</evidence>
<evidence type="ECO:0000256" key="2">
    <source>
        <dbReference type="ARBA" id="ARBA00022515"/>
    </source>
</evidence>
<evidence type="ECO:0000256" key="5">
    <source>
        <dbReference type="ARBA" id="ARBA00022705"/>
    </source>
</evidence>
<dbReference type="Gene3D" id="3.40.1360.10">
    <property type="match status" value="1"/>
</dbReference>
<dbReference type="CDD" id="cd01029">
    <property type="entry name" value="TOPRIM_primases"/>
    <property type="match status" value="1"/>
</dbReference>